<keyword evidence="8 18" id="KW-0479">Metal-binding</keyword>
<evidence type="ECO:0000256" key="20">
    <source>
        <dbReference type="RuleBase" id="RU364040"/>
    </source>
</evidence>
<evidence type="ECO:0000256" key="7">
    <source>
        <dbReference type="ARBA" id="ARBA00022692"/>
    </source>
</evidence>
<evidence type="ECO:0000256" key="8">
    <source>
        <dbReference type="ARBA" id="ARBA00022723"/>
    </source>
</evidence>
<dbReference type="InterPro" id="IPR045357">
    <property type="entry name" value="Aminopeptidase_N-like_N"/>
</dbReference>
<dbReference type="Gene3D" id="1.25.50.20">
    <property type="match status" value="2"/>
</dbReference>
<dbReference type="InterPro" id="IPR024571">
    <property type="entry name" value="ERAP1-like_C_dom"/>
</dbReference>
<keyword evidence="9 20" id="KW-0378">Hydrolase</keyword>
<protein>
    <recommendedName>
        <fullName evidence="20">Aminopeptidase</fullName>
        <ecNumber evidence="20">3.4.11.-</ecNumber>
    </recommendedName>
</protein>
<dbReference type="InterPro" id="IPR027268">
    <property type="entry name" value="Peptidase_M4/M1_CTD_sf"/>
</dbReference>
<evidence type="ECO:0000256" key="17">
    <source>
        <dbReference type="PIRSR" id="PIRSR634016-1"/>
    </source>
</evidence>
<dbReference type="EC" id="3.4.11.-" evidence="20"/>
<dbReference type="Proteomes" id="UP000005226">
    <property type="component" value="Chromosome 13"/>
</dbReference>
<accession>A0A674P8X9</accession>
<feature type="active site" description="Proton acceptor" evidence="17">
    <location>
        <position position="356"/>
    </location>
</feature>
<comment type="similarity">
    <text evidence="2 20">Belongs to the peptidase M1 family.</text>
</comment>
<dbReference type="GeneTree" id="ENSGT00940000154876"/>
<evidence type="ECO:0000256" key="10">
    <source>
        <dbReference type="ARBA" id="ARBA00022833"/>
    </source>
</evidence>
<dbReference type="InterPro" id="IPR014782">
    <property type="entry name" value="Peptidase_M1_dom"/>
</dbReference>
<dbReference type="InterPro" id="IPR034016">
    <property type="entry name" value="M1_APN-typ"/>
</dbReference>
<dbReference type="InterPro" id="IPR001930">
    <property type="entry name" value="Peptidase_M1"/>
</dbReference>
<keyword evidence="5" id="KW-1003">Cell membrane</keyword>
<evidence type="ECO:0000259" key="22">
    <source>
        <dbReference type="Pfam" id="PF11838"/>
    </source>
</evidence>
<dbReference type="PANTHER" id="PTHR11533">
    <property type="entry name" value="PROTEASE M1 ZINC METALLOPROTEASE"/>
    <property type="match status" value="1"/>
</dbReference>
<keyword evidence="6 20" id="KW-0645">Protease</keyword>
<reference evidence="24 25" key="1">
    <citation type="journal article" date="2011" name="Genome Biol. Evol.">
        <title>Integration of the genetic map and genome assembly of fugu facilitates insights into distinct features of genome evolution in teleosts and mammals.</title>
        <authorList>
            <person name="Kai W."/>
            <person name="Kikuchi K."/>
            <person name="Tohari S."/>
            <person name="Chew A.K."/>
            <person name="Tay A."/>
            <person name="Fujiwara A."/>
            <person name="Hosoya S."/>
            <person name="Suetake H."/>
            <person name="Naruse K."/>
            <person name="Brenner S."/>
            <person name="Suzuki Y."/>
            <person name="Venkatesh B."/>
        </authorList>
    </citation>
    <scope>NUCLEOTIDE SEQUENCE [LARGE SCALE GENOMIC DNA]</scope>
</reference>
<feature type="domain" description="Aminopeptidase N-like N-terminal" evidence="23">
    <location>
        <begin position="80"/>
        <end position="247"/>
    </location>
</feature>
<dbReference type="Pfam" id="PF01433">
    <property type="entry name" value="Peptidase_M1"/>
    <property type="match status" value="1"/>
</dbReference>
<evidence type="ECO:0000256" key="15">
    <source>
        <dbReference type="ARBA" id="ARBA00023157"/>
    </source>
</evidence>
<evidence type="ECO:0000259" key="23">
    <source>
        <dbReference type="Pfam" id="PF17900"/>
    </source>
</evidence>
<dbReference type="SUPFAM" id="SSF63737">
    <property type="entry name" value="Leukotriene A4 hydrolase N-terminal domain"/>
    <property type="match status" value="1"/>
</dbReference>
<dbReference type="Pfam" id="PF17900">
    <property type="entry name" value="Peptidase_M1_N"/>
    <property type="match status" value="1"/>
</dbReference>
<dbReference type="PRINTS" id="PR00756">
    <property type="entry name" value="ALADIPTASE"/>
</dbReference>
<keyword evidence="25" id="KW-1185">Reference proteome</keyword>
<dbReference type="FunFam" id="2.60.40.1910:FF:000005">
    <property type="entry name" value="Aminopeptidase"/>
    <property type="match status" value="1"/>
</dbReference>
<dbReference type="Ensembl" id="ENSTRUT00000065336.1">
    <property type="protein sequence ID" value="ENSTRUP00000082233.1"/>
    <property type="gene ID" value="ENSTRUG00000023856.2"/>
</dbReference>
<dbReference type="AlphaFoldDB" id="A0A674P8X9"/>
<dbReference type="GO" id="GO:0005737">
    <property type="term" value="C:cytoplasm"/>
    <property type="evidence" value="ECO:0007669"/>
    <property type="project" value="TreeGrafter"/>
</dbReference>
<dbReference type="Pfam" id="PF11838">
    <property type="entry name" value="ERAP1_C"/>
    <property type="match status" value="2"/>
</dbReference>
<evidence type="ECO:0000256" key="19">
    <source>
        <dbReference type="PIRSR" id="PIRSR634016-4"/>
    </source>
</evidence>
<keyword evidence="13 20" id="KW-0482">Metalloprotease</keyword>
<evidence type="ECO:0000256" key="1">
    <source>
        <dbReference type="ARBA" id="ARBA00004401"/>
    </source>
</evidence>
<dbReference type="GO" id="GO:0008270">
    <property type="term" value="F:zinc ion binding"/>
    <property type="evidence" value="ECO:0007669"/>
    <property type="project" value="UniProtKB-UniRule"/>
</dbReference>
<dbReference type="Gene3D" id="2.60.40.1910">
    <property type="match status" value="1"/>
</dbReference>
<dbReference type="GO" id="GO:0005886">
    <property type="term" value="C:plasma membrane"/>
    <property type="evidence" value="ECO:0007669"/>
    <property type="project" value="UniProtKB-SubCell"/>
</dbReference>
<dbReference type="InterPro" id="IPR050344">
    <property type="entry name" value="Peptidase_M1_aminopeptidases"/>
</dbReference>
<keyword evidence="10 18" id="KW-0862">Zinc</keyword>
<evidence type="ECO:0000256" key="14">
    <source>
        <dbReference type="ARBA" id="ARBA00023136"/>
    </source>
</evidence>
<comment type="subunit">
    <text evidence="3">Homodimer.</text>
</comment>
<dbReference type="GO" id="GO:0070006">
    <property type="term" value="F:metalloaminopeptidase activity"/>
    <property type="evidence" value="ECO:0007669"/>
    <property type="project" value="TreeGrafter"/>
</dbReference>
<dbReference type="GO" id="GO:0043171">
    <property type="term" value="P:peptide catabolic process"/>
    <property type="evidence" value="ECO:0007669"/>
    <property type="project" value="TreeGrafter"/>
</dbReference>
<dbReference type="Gene3D" id="1.10.390.10">
    <property type="entry name" value="Neutral Protease Domain 2"/>
    <property type="match status" value="1"/>
</dbReference>
<dbReference type="GO" id="GO:0005615">
    <property type="term" value="C:extracellular space"/>
    <property type="evidence" value="ECO:0007669"/>
    <property type="project" value="TreeGrafter"/>
</dbReference>
<gene>
    <name evidence="24" type="primary">LOC101063219</name>
</gene>
<dbReference type="GO" id="GO:0006508">
    <property type="term" value="P:proteolysis"/>
    <property type="evidence" value="ECO:0007669"/>
    <property type="project" value="UniProtKB-KW"/>
</dbReference>
<keyword evidence="11" id="KW-0735">Signal-anchor</keyword>
<dbReference type="CDD" id="cd09601">
    <property type="entry name" value="M1_APN-Q_like"/>
    <property type="match status" value="1"/>
</dbReference>
<proteinExistence type="inferred from homology"/>
<name>A0A674P8X9_TAKRU</name>
<feature type="domain" description="ERAP1-like C-terminal" evidence="22">
    <location>
        <begin position="586"/>
        <end position="749"/>
    </location>
</feature>
<evidence type="ECO:0000313" key="25">
    <source>
        <dbReference type="Proteomes" id="UP000005226"/>
    </source>
</evidence>
<evidence type="ECO:0000256" key="2">
    <source>
        <dbReference type="ARBA" id="ARBA00010136"/>
    </source>
</evidence>
<evidence type="ECO:0000256" key="11">
    <source>
        <dbReference type="ARBA" id="ARBA00022968"/>
    </source>
</evidence>
<dbReference type="GO" id="GO:0042277">
    <property type="term" value="F:peptide binding"/>
    <property type="evidence" value="ECO:0007669"/>
    <property type="project" value="TreeGrafter"/>
</dbReference>
<evidence type="ECO:0000256" key="9">
    <source>
        <dbReference type="ARBA" id="ARBA00022801"/>
    </source>
</evidence>
<evidence type="ECO:0000313" key="24">
    <source>
        <dbReference type="Ensembl" id="ENSTRUP00000082233.1"/>
    </source>
</evidence>
<feature type="transmembrane region" description="Helical" evidence="20">
    <location>
        <begin position="12"/>
        <end position="33"/>
    </location>
</feature>
<keyword evidence="7 20" id="KW-0812">Transmembrane</keyword>
<comment type="subcellular location">
    <subcellularLocation>
        <location evidence="1">Cell membrane</location>
        <topology evidence="1">Single-pass type II membrane protein</topology>
    </subcellularLocation>
</comment>
<keyword evidence="15" id="KW-1015">Disulfide bond</keyword>
<feature type="domain" description="Peptidase M1 membrane alanine aminopeptidase" evidence="21">
    <location>
        <begin position="283"/>
        <end position="510"/>
    </location>
</feature>
<evidence type="ECO:0000256" key="4">
    <source>
        <dbReference type="ARBA" id="ARBA00022438"/>
    </source>
</evidence>
<keyword evidence="14 20" id="KW-0472">Membrane</keyword>
<evidence type="ECO:0000256" key="18">
    <source>
        <dbReference type="PIRSR" id="PIRSR634016-3"/>
    </source>
</evidence>
<reference evidence="24" key="3">
    <citation type="submission" date="2025-09" db="UniProtKB">
        <authorList>
            <consortium name="Ensembl"/>
        </authorList>
    </citation>
    <scope>IDENTIFICATION</scope>
</reference>
<dbReference type="FunFam" id="1.10.390.10:FF:000016">
    <property type="entry name" value="Glutamyl aminopeptidase"/>
    <property type="match status" value="1"/>
</dbReference>
<dbReference type="Gene3D" id="2.60.40.1730">
    <property type="entry name" value="tricorn interacting facor f3 domain"/>
    <property type="match status" value="1"/>
</dbReference>
<evidence type="ECO:0000256" key="5">
    <source>
        <dbReference type="ARBA" id="ARBA00022475"/>
    </source>
</evidence>
<evidence type="ECO:0000256" key="13">
    <source>
        <dbReference type="ARBA" id="ARBA00023049"/>
    </source>
</evidence>
<keyword evidence="16" id="KW-0325">Glycoprotein</keyword>
<evidence type="ECO:0000256" key="3">
    <source>
        <dbReference type="ARBA" id="ARBA00011738"/>
    </source>
</evidence>
<dbReference type="PANTHER" id="PTHR11533:SF172">
    <property type="entry name" value="AMINOPEPTIDASE N"/>
    <property type="match status" value="1"/>
</dbReference>
<keyword evidence="12 20" id="KW-1133">Transmembrane helix</keyword>
<feature type="domain" description="ERAP1-like C-terminal" evidence="22">
    <location>
        <begin position="779"/>
        <end position="877"/>
    </location>
</feature>
<organism evidence="24 25">
    <name type="scientific">Takifugu rubripes</name>
    <name type="common">Japanese pufferfish</name>
    <name type="synonym">Fugu rubripes</name>
    <dbReference type="NCBI Taxonomy" id="31033"/>
    <lineage>
        <taxon>Eukaryota</taxon>
        <taxon>Metazoa</taxon>
        <taxon>Chordata</taxon>
        <taxon>Craniata</taxon>
        <taxon>Vertebrata</taxon>
        <taxon>Euteleostomi</taxon>
        <taxon>Actinopterygii</taxon>
        <taxon>Neopterygii</taxon>
        <taxon>Teleostei</taxon>
        <taxon>Neoteleostei</taxon>
        <taxon>Acanthomorphata</taxon>
        <taxon>Eupercaria</taxon>
        <taxon>Tetraodontiformes</taxon>
        <taxon>Tetradontoidea</taxon>
        <taxon>Tetraodontidae</taxon>
        <taxon>Takifugu</taxon>
    </lineage>
</organism>
<sequence>MKKGFYISKVEAAACLVAATAAVAIIITLSAVYSQEKSKNQAAHFTTTGPSVTATSEPTTIPSMLKEPWQRFRLPDSLSPISYNVTLWPRLKPNDDNMYIFTGNSTVVFKCVKETDLILIHSNRLNFTIFEGHHAVLRGLDGDPTPSLSKTWLEVPTQYLVVQLNGPLSVGHRYELYTMFVGELADDLAGFYRSEYTIDGEQKVLAVSQMQATDARKTFPCFDEPAMKAVFHVTLIHPPGTVALSNSMNYGPFFTAVTDTNAFHIYIRVWARKKAIESGHGDYALEKTGPILAFLEDHYNSSYPLSKSDQIAIPDFRAGAMENWGLIMYSEPALLYNPATSSIEDKKWVVSVISHELAHMWFGNLVTMRWWNDLWLNEGFATYISYFGSNYTEPKWGLPDLIVLREIINVMGVDALASSHPLSCKEENIVTPDDIRYLFDSITYSKGAAVLRMLSDFITEDAFSKGLNTYLKEFQYNTTIYTDLWKHLQMAVEKAGVKLPYSVDVIMNRWILQMGFPVVTFNTQNGTISQQHFLLDADSATVTPSEFNYTWFVPIKWSKNGGAEQQFWLLDKEKTNPDMVLDTKDWMLANINMKGFYRVNYDSDNWERLLARLTSNPEVQTVQQRLILRDPFRAKIVNITLALRTTKFLDKEFEFMPWQTARSNLDYILLMFDRSEVYGPILAYLKRKVTPLFNYFKNVTANWTKNPEKLTDLYNQENAISLACIAGVKGCKDMTTGLFREWMKNPDNNTYSILHSLLGAGLQQDHHIWPLSSWCLCFRYLQYSLDPDKIRKQDTISTINLISNNVVGQPLAWNFVQANLEDMITYGLFSMAGLISGLTRRFSTEFEYKQLLQFKEDKAELLGVAASSVEESLERIKTNMNWVDLNKEQVLEWFSTEVSSG</sequence>
<feature type="site" description="Transition state stabilizer" evidence="19">
    <location>
        <position position="444"/>
    </location>
</feature>
<evidence type="ECO:0000256" key="6">
    <source>
        <dbReference type="ARBA" id="ARBA00022670"/>
    </source>
</evidence>
<evidence type="ECO:0000256" key="16">
    <source>
        <dbReference type="ARBA" id="ARBA00023180"/>
    </source>
</evidence>
<dbReference type="SUPFAM" id="SSF55486">
    <property type="entry name" value="Metalloproteases ('zincins'), catalytic domain"/>
    <property type="match status" value="1"/>
</dbReference>
<evidence type="ECO:0000256" key="12">
    <source>
        <dbReference type="ARBA" id="ARBA00022989"/>
    </source>
</evidence>
<reference evidence="24" key="2">
    <citation type="submission" date="2025-08" db="UniProtKB">
        <authorList>
            <consortium name="Ensembl"/>
        </authorList>
    </citation>
    <scope>IDENTIFICATION</scope>
</reference>
<dbReference type="FunFam" id="2.60.40.1730:FF:000001">
    <property type="entry name" value="Leucyl-cystinyl aminopeptidase"/>
    <property type="match status" value="1"/>
</dbReference>
<feature type="binding site" evidence="18">
    <location>
        <position position="355"/>
    </location>
    <ligand>
        <name>Zn(2+)</name>
        <dbReference type="ChEBI" id="CHEBI:29105"/>
        <note>catalytic</note>
    </ligand>
</feature>
<feature type="binding site" evidence="18">
    <location>
        <position position="378"/>
    </location>
    <ligand>
        <name>Zn(2+)</name>
        <dbReference type="ChEBI" id="CHEBI:29105"/>
        <note>catalytic</note>
    </ligand>
</feature>
<comment type="cofactor">
    <cofactor evidence="18 20">
        <name>Zn(2+)</name>
        <dbReference type="ChEBI" id="CHEBI:29105"/>
    </cofactor>
    <text evidence="18 20">Binds 1 zinc ion per subunit.</text>
</comment>
<keyword evidence="4 20" id="KW-0031">Aminopeptidase</keyword>
<feature type="binding site" evidence="18">
    <location>
        <position position="359"/>
    </location>
    <ligand>
        <name>Zn(2+)</name>
        <dbReference type="ChEBI" id="CHEBI:29105"/>
        <note>catalytic</note>
    </ligand>
</feature>
<evidence type="ECO:0000259" key="21">
    <source>
        <dbReference type="Pfam" id="PF01433"/>
    </source>
</evidence>
<dbReference type="InterPro" id="IPR042097">
    <property type="entry name" value="Aminopeptidase_N-like_N_sf"/>
</dbReference>